<organism evidence="2 3">
    <name type="scientific">Tenuibacillus multivorans</name>
    <dbReference type="NCBI Taxonomy" id="237069"/>
    <lineage>
        <taxon>Bacteria</taxon>
        <taxon>Bacillati</taxon>
        <taxon>Bacillota</taxon>
        <taxon>Bacilli</taxon>
        <taxon>Bacillales</taxon>
        <taxon>Bacillaceae</taxon>
        <taxon>Tenuibacillus</taxon>
    </lineage>
</organism>
<accession>A0A1G9X721</accession>
<evidence type="ECO:0000259" key="1">
    <source>
        <dbReference type="Pfam" id="PF04230"/>
    </source>
</evidence>
<dbReference type="STRING" id="237069.SAMN05216498_1033"/>
<dbReference type="NCBIfam" id="TIGR03609">
    <property type="entry name" value="S_layer_CsaB"/>
    <property type="match status" value="1"/>
</dbReference>
<protein>
    <submittedName>
        <fullName evidence="2">Polysaccharide pyruvyl transferase CsaB</fullName>
    </submittedName>
</protein>
<sequence length="356" mass="39811">MRIVMSGYYGFDNVGDEAILFSIVRTLRELKPDVEVTVLSNNPSQTAELYDVEAVNRFDLKAVREVIKSSDGLISGGGSLMQDATSIKSIPYYAGIIRMAKWFGKSVFVYAQGVGPVNRMLSKWLLRSTFNKVDQITVRDEDSKALLERMKVAPGVTVVPDPVLGLDGRRFTSEWLADVNVVGPIVTVSVREWQTQVPYLIRIADALDQLARDGYSIVFVPMHGKHDYKTSKETAKMMREKSKIAPYNLSMEEKIALIGESELLVGMRLHALIFAAISHTPFAALSYDPKIDSFASMVDQPVVGHVRQDQWGAEDIVEAARSLHERDLSAYEKRVESLHRDAVHTAEMAVDVFNRN</sequence>
<keyword evidence="3" id="KW-1185">Reference proteome</keyword>
<dbReference type="AlphaFoldDB" id="A0A1G9X721"/>
<evidence type="ECO:0000313" key="2">
    <source>
        <dbReference type="EMBL" id="SDM92296.1"/>
    </source>
</evidence>
<dbReference type="Proteomes" id="UP000199334">
    <property type="component" value="Unassembled WGS sequence"/>
</dbReference>
<dbReference type="SUPFAM" id="SSF53756">
    <property type="entry name" value="UDP-Glycosyltransferase/glycogen phosphorylase"/>
    <property type="match status" value="1"/>
</dbReference>
<dbReference type="RefSeq" id="WP_093855520.1">
    <property type="nucleotide sequence ID" value="NZ_BJVZ01000030.1"/>
</dbReference>
<dbReference type="InterPro" id="IPR019896">
    <property type="entry name" value="Polysacch_pyruvyl_Trfase_CsaB"/>
</dbReference>
<proteinExistence type="predicted"/>
<feature type="domain" description="Polysaccharide pyruvyl transferase" evidence="1">
    <location>
        <begin position="13"/>
        <end position="289"/>
    </location>
</feature>
<dbReference type="OrthoDB" id="3199616at2"/>
<gene>
    <name evidence="2" type="ORF">SAMN05216498_1033</name>
</gene>
<dbReference type="GO" id="GO:0016740">
    <property type="term" value="F:transferase activity"/>
    <property type="evidence" value="ECO:0007669"/>
    <property type="project" value="UniProtKB-KW"/>
</dbReference>
<reference evidence="2 3" key="1">
    <citation type="submission" date="2016-10" db="EMBL/GenBank/DDBJ databases">
        <authorList>
            <person name="de Groot N.N."/>
        </authorList>
    </citation>
    <scope>NUCLEOTIDE SEQUENCE [LARGE SCALE GENOMIC DNA]</scope>
    <source>
        <strain evidence="2 3">CGMCC 1.3442</strain>
    </source>
</reference>
<dbReference type="PANTHER" id="PTHR36836">
    <property type="entry name" value="COLANIC ACID BIOSYNTHESIS PROTEIN WCAK"/>
    <property type="match status" value="1"/>
</dbReference>
<dbReference type="InterPro" id="IPR007345">
    <property type="entry name" value="Polysacch_pyruvyl_Trfase"/>
</dbReference>
<evidence type="ECO:0000313" key="3">
    <source>
        <dbReference type="Proteomes" id="UP000199334"/>
    </source>
</evidence>
<dbReference type="PANTHER" id="PTHR36836:SF1">
    <property type="entry name" value="COLANIC ACID BIOSYNTHESIS PROTEIN WCAK"/>
    <property type="match status" value="1"/>
</dbReference>
<dbReference type="EMBL" id="FNIG01000001">
    <property type="protein sequence ID" value="SDM92296.1"/>
    <property type="molecule type" value="Genomic_DNA"/>
</dbReference>
<name>A0A1G9X721_9BACI</name>
<keyword evidence="2" id="KW-0808">Transferase</keyword>
<dbReference type="Pfam" id="PF04230">
    <property type="entry name" value="PS_pyruv_trans"/>
    <property type="match status" value="1"/>
</dbReference>